<feature type="transmembrane region" description="Helical" evidence="1">
    <location>
        <begin position="6"/>
        <end position="28"/>
    </location>
</feature>
<sequence length="70" mass="8093">MTFFYWLMALVMGATLLPSALFMGIYVFTGEDAALQRARGFWNFLRVFTLLCFNLLVWGHVAVAAWQLFH</sequence>
<reference evidence="2 3" key="1">
    <citation type="submission" date="2024-09" db="EMBL/GenBank/DDBJ databases">
        <title>Novel species of the genus Pelomonas and Roseateles isolated from streams.</title>
        <authorList>
            <person name="Lu H."/>
        </authorList>
    </citation>
    <scope>NUCLEOTIDE SEQUENCE [LARGE SCALE GENOMIC DNA]</scope>
    <source>
        <strain evidence="2 3">DC23W</strain>
    </source>
</reference>
<accession>A0ABW7EPG3</accession>
<gene>
    <name evidence="2" type="ORF">ACG02S_15620</name>
</gene>
<proteinExistence type="predicted"/>
<keyword evidence="1" id="KW-0812">Transmembrane</keyword>
<evidence type="ECO:0000256" key="1">
    <source>
        <dbReference type="SAM" id="Phobius"/>
    </source>
</evidence>
<comment type="caution">
    <text evidence="2">The sequence shown here is derived from an EMBL/GenBank/DDBJ whole genome shotgun (WGS) entry which is preliminary data.</text>
</comment>
<organism evidence="2 3">
    <name type="scientific">Pelomonas dachongensis</name>
    <dbReference type="NCBI Taxonomy" id="3299029"/>
    <lineage>
        <taxon>Bacteria</taxon>
        <taxon>Pseudomonadati</taxon>
        <taxon>Pseudomonadota</taxon>
        <taxon>Betaproteobacteria</taxon>
        <taxon>Burkholderiales</taxon>
        <taxon>Sphaerotilaceae</taxon>
        <taxon>Roseateles</taxon>
    </lineage>
</organism>
<name>A0ABW7EPG3_9BURK</name>
<dbReference type="RefSeq" id="WP_394471394.1">
    <property type="nucleotide sequence ID" value="NZ_JBIGHY010000005.1"/>
</dbReference>
<keyword evidence="1" id="KW-1133">Transmembrane helix</keyword>
<evidence type="ECO:0000313" key="3">
    <source>
        <dbReference type="Proteomes" id="UP001606300"/>
    </source>
</evidence>
<keyword evidence="3" id="KW-1185">Reference proteome</keyword>
<dbReference type="Proteomes" id="UP001606300">
    <property type="component" value="Unassembled WGS sequence"/>
</dbReference>
<evidence type="ECO:0000313" key="2">
    <source>
        <dbReference type="EMBL" id="MFG6415326.1"/>
    </source>
</evidence>
<dbReference type="EMBL" id="JBIGHY010000005">
    <property type="protein sequence ID" value="MFG6415326.1"/>
    <property type="molecule type" value="Genomic_DNA"/>
</dbReference>
<keyword evidence="1" id="KW-0472">Membrane</keyword>
<protein>
    <submittedName>
        <fullName evidence="2">Uncharacterized protein</fullName>
    </submittedName>
</protein>
<feature type="transmembrane region" description="Helical" evidence="1">
    <location>
        <begin position="48"/>
        <end position="69"/>
    </location>
</feature>